<gene>
    <name evidence="1" type="ORF">DAMNIGENAA_07450</name>
</gene>
<dbReference type="PROSITE" id="PS51257">
    <property type="entry name" value="PROKAR_LIPOPROTEIN"/>
    <property type="match status" value="1"/>
</dbReference>
<keyword evidence="2" id="KW-1185">Reference proteome</keyword>
<dbReference type="EMBL" id="BSDR01000001">
    <property type="protein sequence ID" value="GLI33312.1"/>
    <property type="molecule type" value="Genomic_DNA"/>
</dbReference>
<proteinExistence type="predicted"/>
<protein>
    <recommendedName>
        <fullName evidence="3">Lipoprotein</fullName>
    </recommendedName>
</protein>
<name>A0A9W6D327_9BACT</name>
<dbReference type="AlphaFoldDB" id="A0A9W6D327"/>
<comment type="caution">
    <text evidence="1">The sequence shown here is derived from an EMBL/GenBank/DDBJ whole genome shotgun (WGS) entry which is preliminary data.</text>
</comment>
<reference evidence="1" key="1">
    <citation type="submission" date="2022-12" db="EMBL/GenBank/DDBJ databases">
        <title>Reference genome sequencing for broad-spectrum identification of bacterial and archaeal isolates by mass spectrometry.</title>
        <authorList>
            <person name="Sekiguchi Y."/>
            <person name="Tourlousse D.M."/>
        </authorList>
    </citation>
    <scope>NUCLEOTIDE SEQUENCE</scope>
    <source>
        <strain evidence="1">ASRB1</strain>
    </source>
</reference>
<evidence type="ECO:0000313" key="2">
    <source>
        <dbReference type="Proteomes" id="UP001144372"/>
    </source>
</evidence>
<evidence type="ECO:0008006" key="3">
    <source>
        <dbReference type="Google" id="ProtNLM"/>
    </source>
</evidence>
<sequence>MRSLENYGMDKSLLLLVLAVFLGLAGCRSLSLSGVGKMVSEENRIPLVEAGTEYGSWQTRDLTLDYRYSRDQSTLGISGAISFAGQLKNNFSFLEYFYLSVIFLDSQGRVLEMRGLTSTNYGYIDYPITFNTTLTVPYTTQSIAFSYRGQARSAGSHDTGSSTYFWEYPIH</sequence>
<accession>A0A9W6D327</accession>
<dbReference type="Proteomes" id="UP001144372">
    <property type="component" value="Unassembled WGS sequence"/>
</dbReference>
<evidence type="ECO:0000313" key="1">
    <source>
        <dbReference type="EMBL" id="GLI33312.1"/>
    </source>
</evidence>
<organism evidence="1 2">
    <name type="scientific">Desulforhabdus amnigena</name>
    <dbReference type="NCBI Taxonomy" id="40218"/>
    <lineage>
        <taxon>Bacteria</taxon>
        <taxon>Pseudomonadati</taxon>
        <taxon>Thermodesulfobacteriota</taxon>
        <taxon>Syntrophobacteria</taxon>
        <taxon>Syntrophobacterales</taxon>
        <taxon>Syntrophobacteraceae</taxon>
        <taxon>Desulforhabdus</taxon>
    </lineage>
</organism>